<protein>
    <submittedName>
        <fullName evidence="1">Uncharacterized protein</fullName>
    </submittedName>
</protein>
<keyword evidence="2" id="KW-1185">Reference proteome</keyword>
<gene>
    <name evidence="1" type="ORF">RCA23_c27430</name>
</gene>
<evidence type="ECO:0000313" key="1">
    <source>
        <dbReference type="EMBL" id="AII88251.1"/>
    </source>
</evidence>
<accession>A0AAN0RL25</accession>
<dbReference type="KEGG" id="ptp:RCA23_c27430"/>
<name>A0AAN0RL25_9RHOB</name>
<dbReference type="AlphaFoldDB" id="A0AAN0RL25"/>
<organism evidence="1 2">
    <name type="scientific">Planktomarina temperata RCA23</name>
    <dbReference type="NCBI Taxonomy" id="666509"/>
    <lineage>
        <taxon>Bacteria</taxon>
        <taxon>Pseudomonadati</taxon>
        <taxon>Pseudomonadota</taxon>
        <taxon>Alphaproteobacteria</taxon>
        <taxon>Rhodobacterales</taxon>
        <taxon>Paracoccaceae</taxon>
        <taxon>Planktomarina</taxon>
    </lineage>
</organism>
<evidence type="ECO:0000313" key="2">
    <source>
        <dbReference type="Proteomes" id="UP000028680"/>
    </source>
</evidence>
<proteinExistence type="predicted"/>
<sequence length="51" mass="5760">MANFWETAQYLNRKPRASVTIDPAAWLKATFGGRRRSLEAEIKARIADLAP</sequence>
<dbReference type="Proteomes" id="UP000028680">
    <property type="component" value="Chromosome"/>
</dbReference>
<reference evidence="1 2" key="1">
    <citation type="journal article" date="2014" name="ISME J.">
        <title>Adaptation of an abundant Roseobacter RCA organism to pelagic systems revealed by genomic and transcriptomic analyses.</title>
        <authorList>
            <person name="Voget S."/>
            <person name="Wemheuer B."/>
            <person name="Brinkhoff T."/>
            <person name="Vollmers J."/>
            <person name="Dietrich S."/>
            <person name="Giebel H.A."/>
            <person name="Beardsley C."/>
            <person name="Sardemann C."/>
            <person name="Bakenhus I."/>
            <person name="Billerbeck S."/>
            <person name="Daniel R."/>
            <person name="Simon M."/>
        </authorList>
    </citation>
    <scope>NUCLEOTIDE SEQUENCE [LARGE SCALE GENOMIC DNA]</scope>
    <source>
        <strain evidence="1 2">RCA23</strain>
    </source>
</reference>
<dbReference type="EMBL" id="CP003984">
    <property type="protein sequence ID" value="AII88251.1"/>
    <property type="molecule type" value="Genomic_DNA"/>
</dbReference>